<proteinExistence type="inferred from homology"/>
<dbReference type="Proteomes" id="UP001499938">
    <property type="component" value="Unassembled WGS sequence"/>
</dbReference>
<dbReference type="PANTHER" id="PTHR30572:SF4">
    <property type="entry name" value="ABC TRANSPORTER PERMEASE YTRF"/>
    <property type="match status" value="1"/>
</dbReference>
<evidence type="ECO:0000256" key="2">
    <source>
        <dbReference type="ARBA" id="ARBA00022475"/>
    </source>
</evidence>
<dbReference type="Pfam" id="PF12704">
    <property type="entry name" value="MacB_PCD"/>
    <property type="match status" value="1"/>
</dbReference>
<evidence type="ECO:0000313" key="11">
    <source>
        <dbReference type="Proteomes" id="UP001499938"/>
    </source>
</evidence>
<feature type="transmembrane region" description="Helical" evidence="7">
    <location>
        <begin position="285"/>
        <end position="310"/>
    </location>
</feature>
<keyword evidence="3 7" id="KW-0812">Transmembrane</keyword>
<comment type="subcellular location">
    <subcellularLocation>
        <location evidence="1">Cell membrane</location>
        <topology evidence="1">Multi-pass membrane protein</topology>
    </subcellularLocation>
</comment>
<gene>
    <name evidence="10" type="ORF">GCM10009811_04050</name>
</gene>
<dbReference type="PANTHER" id="PTHR30572">
    <property type="entry name" value="MEMBRANE COMPONENT OF TRANSPORTER-RELATED"/>
    <property type="match status" value="1"/>
</dbReference>
<evidence type="ECO:0000256" key="4">
    <source>
        <dbReference type="ARBA" id="ARBA00022989"/>
    </source>
</evidence>
<accession>A0ABP4XMP6</accession>
<feature type="domain" description="MacB-like periplasmic core" evidence="9">
    <location>
        <begin position="22"/>
        <end position="249"/>
    </location>
</feature>
<evidence type="ECO:0000256" key="6">
    <source>
        <dbReference type="ARBA" id="ARBA00038076"/>
    </source>
</evidence>
<protein>
    <submittedName>
        <fullName evidence="10">ABC transporter permease</fullName>
    </submittedName>
</protein>
<evidence type="ECO:0000313" key="10">
    <source>
        <dbReference type="EMBL" id="GAA1781812.1"/>
    </source>
</evidence>
<keyword evidence="4 7" id="KW-1133">Transmembrane helix</keyword>
<evidence type="ECO:0000259" key="9">
    <source>
        <dbReference type="Pfam" id="PF12704"/>
    </source>
</evidence>
<evidence type="ECO:0000256" key="1">
    <source>
        <dbReference type="ARBA" id="ARBA00004651"/>
    </source>
</evidence>
<feature type="transmembrane region" description="Helical" evidence="7">
    <location>
        <begin position="370"/>
        <end position="392"/>
    </location>
</feature>
<dbReference type="Pfam" id="PF02687">
    <property type="entry name" value="FtsX"/>
    <property type="match status" value="1"/>
</dbReference>
<dbReference type="InterPro" id="IPR025857">
    <property type="entry name" value="MacB_PCD"/>
</dbReference>
<evidence type="ECO:0000259" key="8">
    <source>
        <dbReference type="Pfam" id="PF02687"/>
    </source>
</evidence>
<keyword evidence="5 7" id="KW-0472">Membrane</keyword>
<keyword evidence="2" id="KW-1003">Cell membrane</keyword>
<comment type="similarity">
    <text evidence="6">Belongs to the ABC-4 integral membrane protein family.</text>
</comment>
<organism evidence="10 11">
    <name type="scientific">Nostocoides veronense</name>
    <dbReference type="NCBI Taxonomy" id="330836"/>
    <lineage>
        <taxon>Bacteria</taxon>
        <taxon>Bacillati</taxon>
        <taxon>Actinomycetota</taxon>
        <taxon>Actinomycetes</taxon>
        <taxon>Micrococcales</taxon>
        <taxon>Intrasporangiaceae</taxon>
        <taxon>Nostocoides</taxon>
    </lineage>
</organism>
<comment type="caution">
    <text evidence="10">The sequence shown here is derived from an EMBL/GenBank/DDBJ whole genome shotgun (WGS) entry which is preliminary data.</text>
</comment>
<dbReference type="InterPro" id="IPR003838">
    <property type="entry name" value="ABC3_permease_C"/>
</dbReference>
<keyword evidence="11" id="KW-1185">Reference proteome</keyword>
<name>A0ABP4XMP6_9MICO</name>
<evidence type="ECO:0000256" key="3">
    <source>
        <dbReference type="ARBA" id="ARBA00022692"/>
    </source>
</evidence>
<feature type="transmembrane region" description="Helical" evidence="7">
    <location>
        <begin position="338"/>
        <end position="364"/>
    </location>
</feature>
<dbReference type="RefSeq" id="WP_344080515.1">
    <property type="nucleotide sequence ID" value="NZ_BAAAPO010000006.1"/>
</dbReference>
<dbReference type="InterPro" id="IPR050250">
    <property type="entry name" value="Macrolide_Exporter_MacB"/>
</dbReference>
<feature type="domain" description="ABC3 transporter permease C-terminal" evidence="8">
    <location>
        <begin position="290"/>
        <end position="400"/>
    </location>
</feature>
<evidence type="ECO:0000256" key="7">
    <source>
        <dbReference type="SAM" id="Phobius"/>
    </source>
</evidence>
<dbReference type="EMBL" id="BAAAPO010000006">
    <property type="protein sequence ID" value="GAA1781812.1"/>
    <property type="molecule type" value="Genomic_DNA"/>
</dbReference>
<reference evidence="11" key="1">
    <citation type="journal article" date="2019" name="Int. J. Syst. Evol. Microbiol.">
        <title>The Global Catalogue of Microorganisms (GCM) 10K type strain sequencing project: providing services to taxonomists for standard genome sequencing and annotation.</title>
        <authorList>
            <consortium name="The Broad Institute Genomics Platform"/>
            <consortium name="The Broad Institute Genome Sequencing Center for Infectious Disease"/>
            <person name="Wu L."/>
            <person name="Ma J."/>
        </authorList>
    </citation>
    <scope>NUCLEOTIDE SEQUENCE [LARGE SCALE GENOMIC DNA]</scope>
    <source>
        <strain evidence="11">JCM 15592</strain>
    </source>
</reference>
<feature type="transmembrane region" description="Helical" evidence="7">
    <location>
        <begin position="23"/>
        <end position="44"/>
    </location>
</feature>
<sequence>MIAWSDTFRAGTEAVRAHRLRSLLTALGILIGIASVVLTVGLGLGAQRQVQDQIAALGSNLLIVSPGSSTDSSGVRGGFGSGTTLTTADANALADNETAPDVARVVPVSTSNQVLRTSAQNWTTELSGTNIAWPEVRGRKLASGRFFTLAEAEQAAPVVVLASDTASELFSGGNAVGSTVTVAGTQLTVIGVLAATGATGTDASENDMALVPLATAFQVSGSSSTAVSNLYIQASSKDSLPAAYQEVQNTLTNLHGVTSTSRDFTIATQSSLIQTANATNRTMTVLLAGVAAISLLVGGIGVMNIMLVSVTERIREIGLRKALGGTPRAIRRQFLVEAGVLGLLGGIAGVAVGVLGAIALPHLIDQPVTLSGLAIGTALLVSLGLGIAFGVYPASRAANLLPIQALRND</sequence>
<evidence type="ECO:0000256" key="5">
    <source>
        <dbReference type="ARBA" id="ARBA00023136"/>
    </source>
</evidence>